<dbReference type="EMBL" id="JAESVA010000001">
    <property type="protein sequence ID" value="MCB8879392.1"/>
    <property type="molecule type" value="Genomic_DNA"/>
</dbReference>
<evidence type="ECO:0000313" key="1">
    <source>
        <dbReference type="EMBL" id="MCB8879392.1"/>
    </source>
</evidence>
<gene>
    <name evidence="1" type="ORF">ACELLULO517_04045</name>
</gene>
<dbReference type="Proteomes" id="UP000721844">
    <property type="component" value="Unassembled WGS sequence"/>
</dbReference>
<proteinExistence type="predicted"/>
<accession>A0A964E2M8</accession>
<protein>
    <submittedName>
        <fullName evidence="1">Uncharacterized protein</fullName>
    </submittedName>
</protein>
<comment type="caution">
    <text evidence="1">The sequence shown here is derived from an EMBL/GenBank/DDBJ whole genome shotgun (WGS) entry which is preliminary data.</text>
</comment>
<organism evidence="1 2">
    <name type="scientific">Acidisoma cellulosilyticum</name>
    <dbReference type="NCBI Taxonomy" id="2802395"/>
    <lineage>
        <taxon>Bacteria</taxon>
        <taxon>Pseudomonadati</taxon>
        <taxon>Pseudomonadota</taxon>
        <taxon>Alphaproteobacteria</taxon>
        <taxon>Acetobacterales</taxon>
        <taxon>Acidocellaceae</taxon>
        <taxon>Acidisoma</taxon>
    </lineage>
</organism>
<dbReference type="AlphaFoldDB" id="A0A964E2M8"/>
<reference evidence="1 2" key="1">
    <citation type="journal article" date="2021" name="Microorganisms">
        <title>Acidisoma silvae sp. nov. and Acidisomacellulosilytica sp. nov., Two Acidophilic Bacteria Isolated from Decaying Wood, Hydrolyzing Cellulose and Producing Poly-3-hydroxybutyrate.</title>
        <authorList>
            <person name="Mieszkin S."/>
            <person name="Pouder E."/>
            <person name="Uroz S."/>
            <person name="Simon-Colin C."/>
            <person name="Alain K."/>
        </authorList>
    </citation>
    <scope>NUCLEOTIDE SEQUENCE [LARGE SCALE GENOMIC DNA]</scope>
    <source>
        <strain evidence="1 2">HW T5.17</strain>
    </source>
</reference>
<dbReference type="RefSeq" id="WP_227305982.1">
    <property type="nucleotide sequence ID" value="NZ_JAESVA010000001.1"/>
</dbReference>
<sequence length="556" mass="61606">MTALPLLATAQTPAAPMIVFTICSRNFLGYAQALWQSLTAHHHNVVFHVGLCDDASTFDILTHPFEIIQISELGIQTWDRMLARYNITELNTALKPFLFLLLFDRYPGQPIVYLDPDILVFSPLTEIFALLDDGANCVLTPHVTGPSEFAEMNDQQFLRYGAYNLGFCVLRGVPEVRRVVSWWGRRLETQCVIDLEQGLFVDQKWADLFPAYIDRTAILRHPGYNVAYWNLAQRIVRVDSAGHWSVNGEPLRFFHFSGNKIEDRQHFSRHSEVFSVETIGDVRKLLDIYRDAVNGNGHPYYLGIPYAFAWSQGDGKHVHAPSSIEAERLANASRIPFLPVDATPPGTEMTERVTSARHQAQRQAVDRLVRRSLASGQAVDGFCVICNAPSQFAMPQTTGTSAPAFAWGPSLACQICEQPSYVRAAAKLLAQRGKDDGLRRVTTNHPGLLLCDGLQTDFDMSTLAHSDRQNPDPQQADIVTLCLDTIGADADAPLSAAYAALRHGGALLLTTGVNLPDIETRLESAGFSALRRLAYWSESLAHFGDAPGAMTAVRRD</sequence>
<keyword evidence="2" id="KW-1185">Reference proteome</keyword>
<dbReference type="SUPFAM" id="SSF53448">
    <property type="entry name" value="Nucleotide-diphospho-sugar transferases"/>
    <property type="match status" value="1"/>
</dbReference>
<name>A0A964E2M8_9PROT</name>
<dbReference type="InterPro" id="IPR029044">
    <property type="entry name" value="Nucleotide-diphossugar_trans"/>
</dbReference>
<dbReference type="Gene3D" id="3.90.550.10">
    <property type="entry name" value="Spore Coat Polysaccharide Biosynthesis Protein SpsA, Chain A"/>
    <property type="match status" value="1"/>
</dbReference>
<evidence type="ECO:0000313" key="2">
    <source>
        <dbReference type="Proteomes" id="UP000721844"/>
    </source>
</evidence>